<dbReference type="RefSeq" id="WP_212528681.1">
    <property type="nucleotide sequence ID" value="NZ_JAGSOG010000049.1"/>
</dbReference>
<sequence length="287" mass="32575">MDGEGDNSTVRRILLGTVLRKLRLKKQISAKEAGYHIRGTESKISRMETGKVSFKERDVADLLTLYGVSDSSEREQILNLVNEANTLGWWHTFNESLPSWFEAFVGLETAASIVRTYEVQYIPGLLQCREYARAVIGSNRSLSREEVERRVEVRIRRQEILDRPGAPVFWTVLDEAALRRPIGGANSMQPQLEYLIEQTQRANVTIQLLPFSVGAHAAEGGAFVLLRFAEPELADLVYLEHLTGAQYLDRPEDVEQYSRVMDRISVDALTPEDTLRALKHFAMVARR</sequence>
<name>A0A941IQF5_9ACTN</name>
<feature type="domain" description="HTH cro/C1-type" evidence="1">
    <location>
        <begin position="19"/>
        <end position="74"/>
    </location>
</feature>
<gene>
    <name evidence="2" type="ORF">KDL01_12880</name>
</gene>
<evidence type="ECO:0000313" key="2">
    <source>
        <dbReference type="EMBL" id="MBR7834162.1"/>
    </source>
</evidence>
<keyword evidence="3" id="KW-1185">Reference proteome</keyword>
<dbReference type="Gene3D" id="1.10.260.40">
    <property type="entry name" value="lambda repressor-like DNA-binding domains"/>
    <property type="match status" value="1"/>
</dbReference>
<protein>
    <submittedName>
        <fullName evidence="2">Helix-turn-helix domain-containing protein</fullName>
    </submittedName>
</protein>
<accession>A0A941IQF5</accession>
<reference evidence="2" key="1">
    <citation type="submission" date="2021-04" db="EMBL/GenBank/DDBJ databases">
        <title>Genome based classification of Actinospica acidithermotolerans sp. nov., an actinobacterium isolated from an Indonesian hot spring.</title>
        <authorList>
            <person name="Kusuma A.B."/>
            <person name="Putra K.E."/>
            <person name="Nafisah S."/>
            <person name="Loh J."/>
            <person name="Nouioui I."/>
            <person name="Goodfellow M."/>
        </authorList>
    </citation>
    <scope>NUCLEOTIDE SEQUENCE</scope>
    <source>
        <strain evidence="2">CSCA 57</strain>
    </source>
</reference>
<dbReference type="SUPFAM" id="SSF47413">
    <property type="entry name" value="lambda repressor-like DNA-binding domains"/>
    <property type="match status" value="1"/>
</dbReference>
<dbReference type="SMART" id="SM00530">
    <property type="entry name" value="HTH_XRE"/>
    <property type="match status" value="1"/>
</dbReference>
<dbReference type="Pfam" id="PF13560">
    <property type="entry name" value="HTH_31"/>
    <property type="match status" value="1"/>
</dbReference>
<evidence type="ECO:0000259" key="1">
    <source>
        <dbReference type="PROSITE" id="PS50943"/>
    </source>
</evidence>
<dbReference type="InterPro" id="IPR001387">
    <property type="entry name" value="Cro/C1-type_HTH"/>
</dbReference>
<dbReference type="AlphaFoldDB" id="A0A941IQF5"/>
<dbReference type="PROSITE" id="PS50943">
    <property type="entry name" value="HTH_CROC1"/>
    <property type="match status" value="1"/>
</dbReference>
<dbReference type="InterPro" id="IPR010982">
    <property type="entry name" value="Lambda_DNA-bd_dom_sf"/>
</dbReference>
<dbReference type="EMBL" id="JAGSOG010000049">
    <property type="protein sequence ID" value="MBR7834162.1"/>
    <property type="molecule type" value="Genomic_DNA"/>
</dbReference>
<dbReference type="Pfam" id="PF19054">
    <property type="entry name" value="DUF5753"/>
    <property type="match status" value="1"/>
</dbReference>
<organism evidence="2 3">
    <name type="scientific">Actinospica durhamensis</name>
    <dbReference type="NCBI Taxonomy" id="1508375"/>
    <lineage>
        <taxon>Bacteria</taxon>
        <taxon>Bacillati</taxon>
        <taxon>Actinomycetota</taxon>
        <taxon>Actinomycetes</taxon>
        <taxon>Catenulisporales</taxon>
        <taxon>Actinospicaceae</taxon>
        <taxon>Actinospica</taxon>
    </lineage>
</organism>
<dbReference type="Proteomes" id="UP000675781">
    <property type="component" value="Unassembled WGS sequence"/>
</dbReference>
<dbReference type="CDD" id="cd00093">
    <property type="entry name" value="HTH_XRE"/>
    <property type="match status" value="1"/>
</dbReference>
<proteinExistence type="predicted"/>
<dbReference type="GO" id="GO:0003677">
    <property type="term" value="F:DNA binding"/>
    <property type="evidence" value="ECO:0007669"/>
    <property type="project" value="InterPro"/>
</dbReference>
<comment type="caution">
    <text evidence="2">The sequence shown here is derived from an EMBL/GenBank/DDBJ whole genome shotgun (WGS) entry which is preliminary data.</text>
</comment>
<dbReference type="InterPro" id="IPR043917">
    <property type="entry name" value="DUF5753"/>
</dbReference>
<evidence type="ECO:0000313" key="3">
    <source>
        <dbReference type="Proteomes" id="UP000675781"/>
    </source>
</evidence>